<accession>A0A853C9R3</accession>
<name>A0A853C9R3_9ACTN</name>
<keyword evidence="2" id="KW-0808">Transferase</keyword>
<dbReference type="AlphaFoldDB" id="A0A853C9R3"/>
<keyword evidence="3" id="KW-1185">Reference proteome</keyword>
<organism evidence="2 3">
    <name type="scientific">Petropleomorpha daqingensis</name>
    <dbReference type="NCBI Taxonomy" id="2026353"/>
    <lineage>
        <taxon>Bacteria</taxon>
        <taxon>Bacillati</taxon>
        <taxon>Actinomycetota</taxon>
        <taxon>Actinomycetes</taxon>
        <taxon>Geodermatophilales</taxon>
        <taxon>Geodermatophilaceae</taxon>
        <taxon>Petropleomorpha</taxon>
    </lineage>
</organism>
<dbReference type="EMBL" id="JACBZT010000001">
    <property type="protein sequence ID" value="NYJ04057.1"/>
    <property type="molecule type" value="Genomic_DNA"/>
</dbReference>
<evidence type="ECO:0000313" key="3">
    <source>
        <dbReference type="Proteomes" id="UP000541969"/>
    </source>
</evidence>
<dbReference type="GO" id="GO:0032259">
    <property type="term" value="P:methylation"/>
    <property type="evidence" value="ECO:0007669"/>
    <property type="project" value="UniProtKB-KW"/>
</dbReference>
<dbReference type="GO" id="GO:0008757">
    <property type="term" value="F:S-adenosylmethionine-dependent methyltransferase activity"/>
    <property type="evidence" value="ECO:0007669"/>
    <property type="project" value="InterPro"/>
</dbReference>
<dbReference type="Pfam" id="PF08241">
    <property type="entry name" value="Methyltransf_11"/>
    <property type="match status" value="1"/>
</dbReference>
<proteinExistence type="predicted"/>
<dbReference type="Gene3D" id="3.40.50.150">
    <property type="entry name" value="Vaccinia Virus protein VP39"/>
    <property type="match status" value="1"/>
</dbReference>
<evidence type="ECO:0000259" key="1">
    <source>
        <dbReference type="Pfam" id="PF08241"/>
    </source>
</evidence>
<dbReference type="SUPFAM" id="SSF53335">
    <property type="entry name" value="S-adenosyl-L-methionine-dependent methyltransferases"/>
    <property type="match status" value="1"/>
</dbReference>
<keyword evidence="2" id="KW-0489">Methyltransferase</keyword>
<evidence type="ECO:0000313" key="2">
    <source>
        <dbReference type="EMBL" id="NYJ04057.1"/>
    </source>
</evidence>
<dbReference type="PANTHER" id="PTHR43591:SF24">
    <property type="entry name" value="2-METHOXY-6-POLYPRENYL-1,4-BENZOQUINOL METHYLASE, MITOCHONDRIAL"/>
    <property type="match status" value="1"/>
</dbReference>
<dbReference type="InterPro" id="IPR013216">
    <property type="entry name" value="Methyltransf_11"/>
</dbReference>
<feature type="domain" description="Methyltransferase type 11" evidence="1">
    <location>
        <begin position="42"/>
        <end position="130"/>
    </location>
</feature>
<comment type="caution">
    <text evidence="2">The sequence shown here is derived from an EMBL/GenBank/DDBJ whole genome shotgun (WGS) entry which is preliminary data.</text>
</comment>
<dbReference type="InterPro" id="IPR029063">
    <property type="entry name" value="SAM-dependent_MTases_sf"/>
</dbReference>
<dbReference type="Proteomes" id="UP000541969">
    <property type="component" value="Unassembled WGS sequence"/>
</dbReference>
<sequence>MSGDPYSGAASRWASGASLVYGPAAEALVRRCPHPLEGRLVLDAGAGTGAATAPLVAAGARVVAVDRSAGMLGWRAADRPPSVVADVRALPLGDDAVAAAVAAFVLNHLPDPVRGLAELGRVTRRGGAVLASVFATDFRSALRDRVDAAAADAGWQVPDWYLAMKADTVPLVGDAPAMARAAREAGLDDVAAEQCTVDVGIERAEQLVDYRFGQAPFAAWLDALGVRRAGDVRSAAVAALPARVAYRPRVVVLVARAR</sequence>
<gene>
    <name evidence="2" type="ORF">GGQ55_000335</name>
</gene>
<reference evidence="2 3" key="1">
    <citation type="submission" date="2020-07" db="EMBL/GenBank/DDBJ databases">
        <title>Sequencing the genomes of 1000 actinobacteria strains.</title>
        <authorList>
            <person name="Klenk H.-P."/>
        </authorList>
    </citation>
    <scope>NUCLEOTIDE SEQUENCE [LARGE SCALE GENOMIC DNA]</scope>
    <source>
        <strain evidence="2 3">DSM 104001</strain>
    </source>
</reference>
<dbReference type="PANTHER" id="PTHR43591">
    <property type="entry name" value="METHYLTRANSFERASE"/>
    <property type="match status" value="1"/>
</dbReference>
<protein>
    <submittedName>
        <fullName evidence="2">SAM-dependent methyltransferase</fullName>
    </submittedName>
</protein>
<dbReference type="RefSeq" id="WP_179714825.1">
    <property type="nucleotide sequence ID" value="NZ_JACBZT010000001.1"/>
</dbReference>